<evidence type="ECO:0000256" key="4">
    <source>
        <dbReference type="ARBA" id="ARBA00023152"/>
    </source>
</evidence>
<dbReference type="EC" id="4.2.1.11" evidence="3"/>
<dbReference type="PANTHER" id="PTHR11902:SF30">
    <property type="entry name" value="ENOLASE 4"/>
    <property type="match status" value="1"/>
</dbReference>
<keyword evidence="4" id="KW-0324">Glycolysis</keyword>
<evidence type="ECO:0000256" key="3">
    <source>
        <dbReference type="ARBA" id="ARBA00012058"/>
    </source>
</evidence>
<evidence type="ECO:0000259" key="9">
    <source>
        <dbReference type="SMART" id="SM01193"/>
    </source>
</evidence>
<evidence type="ECO:0000313" key="10">
    <source>
        <dbReference type="Ensembl" id="ENSLLEP00000032331.1"/>
    </source>
</evidence>
<dbReference type="GO" id="GO:0004634">
    <property type="term" value="F:phosphopyruvate hydratase activity"/>
    <property type="evidence" value="ECO:0007669"/>
    <property type="project" value="UniProtKB-EC"/>
</dbReference>
<comment type="similarity">
    <text evidence="2">Belongs to the enolase family.</text>
</comment>
<evidence type="ECO:0000256" key="7">
    <source>
        <dbReference type="SAM" id="MobiDB-lite"/>
    </source>
</evidence>
<dbReference type="Gene3D" id="3.20.20.120">
    <property type="entry name" value="Enolase-like C-terminal domain"/>
    <property type="match status" value="1"/>
</dbReference>
<dbReference type="Ensembl" id="ENSLLET00000033581.1">
    <property type="protein sequence ID" value="ENSLLEP00000032331.1"/>
    <property type="gene ID" value="ENSLLEG00000020520.1"/>
</dbReference>
<evidence type="ECO:0000256" key="5">
    <source>
        <dbReference type="ARBA" id="ARBA00023239"/>
    </source>
</evidence>
<dbReference type="SMART" id="SM01193">
    <property type="entry name" value="Enolase_N"/>
    <property type="match status" value="1"/>
</dbReference>
<organism evidence="10 11">
    <name type="scientific">Leptobrachium leishanense</name>
    <name type="common">Leishan spiny toad</name>
    <dbReference type="NCBI Taxonomy" id="445787"/>
    <lineage>
        <taxon>Eukaryota</taxon>
        <taxon>Metazoa</taxon>
        <taxon>Chordata</taxon>
        <taxon>Craniata</taxon>
        <taxon>Vertebrata</taxon>
        <taxon>Euteleostomi</taxon>
        <taxon>Amphibia</taxon>
        <taxon>Batrachia</taxon>
        <taxon>Anura</taxon>
        <taxon>Pelobatoidea</taxon>
        <taxon>Megophryidae</taxon>
        <taxon>Leptobrachium</taxon>
    </lineage>
</organism>
<feature type="compositionally biased region" description="Basic and acidic residues" evidence="7">
    <location>
        <begin position="149"/>
        <end position="158"/>
    </location>
</feature>
<reference evidence="10" key="1">
    <citation type="submission" date="2025-08" db="UniProtKB">
        <authorList>
            <consortium name="Ensembl"/>
        </authorList>
    </citation>
    <scope>IDENTIFICATION</scope>
</reference>
<evidence type="ECO:0000256" key="2">
    <source>
        <dbReference type="ARBA" id="ARBA00009604"/>
    </source>
</evidence>
<feature type="domain" description="Enolase C-terminal TIM barrel" evidence="8">
    <location>
        <begin position="246"/>
        <end position="531"/>
    </location>
</feature>
<dbReference type="GeneTree" id="ENSGT00950000182805"/>
<dbReference type="PANTHER" id="PTHR11902">
    <property type="entry name" value="ENOLASE"/>
    <property type="match status" value="1"/>
</dbReference>
<dbReference type="AlphaFoldDB" id="A0A8C5Q3J0"/>
<dbReference type="InterPro" id="IPR000941">
    <property type="entry name" value="Enolase"/>
</dbReference>
<feature type="compositionally biased region" description="Basic residues" evidence="7">
    <location>
        <begin position="177"/>
        <end position="188"/>
    </location>
</feature>
<evidence type="ECO:0000256" key="6">
    <source>
        <dbReference type="ARBA" id="ARBA00031125"/>
    </source>
</evidence>
<dbReference type="SMART" id="SM01192">
    <property type="entry name" value="Enolase_C"/>
    <property type="match status" value="1"/>
</dbReference>
<evidence type="ECO:0000256" key="1">
    <source>
        <dbReference type="ARBA" id="ARBA00005031"/>
    </source>
</evidence>
<dbReference type="GO" id="GO:0006096">
    <property type="term" value="P:glycolytic process"/>
    <property type="evidence" value="ECO:0007669"/>
    <property type="project" value="UniProtKB-UniPathway"/>
</dbReference>
<dbReference type="Proteomes" id="UP000694569">
    <property type="component" value="Unplaced"/>
</dbReference>
<dbReference type="Pfam" id="PF00113">
    <property type="entry name" value="Enolase_C"/>
    <property type="match status" value="1"/>
</dbReference>
<dbReference type="GO" id="GO:0000287">
    <property type="term" value="F:magnesium ion binding"/>
    <property type="evidence" value="ECO:0007669"/>
    <property type="project" value="InterPro"/>
</dbReference>
<dbReference type="InterPro" id="IPR020811">
    <property type="entry name" value="Enolase_N"/>
</dbReference>
<dbReference type="UniPathway" id="UPA00109">
    <property type="reaction ID" value="UER00187"/>
</dbReference>
<dbReference type="InterPro" id="IPR036849">
    <property type="entry name" value="Enolase-like_C_sf"/>
</dbReference>
<feature type="domain" description="Enolase N-terminal" evidence="9">
    <location>
        <begin position="51"/>
        <end position="235"/>
    </location>
</feature>
<protein>
    <recommendedName>
        <fullName evidence="3">phosphopyruvate hydratase</fullName>
        <ecNumber evidence="3">4.2.1.11</ecNumber>
    </recommendedName>
    <alternativeName>
        <fullName evidence="6">2-phospho-D-glycerate hydro-lyase</fullName>
    </alternativeName>
</protein>
<sequence>MHRAAAEYYRSRGIPERLEEALNVIYLRGPREDVYGELVNFLTRHCAAPVICGVQGRKVLDGSGLPALEVQVRCTVRNIEKTVSSVTVAASSDSPQLVSSEANEKERVKSVDVAIEWIKRDLSPLITGISPSDQTSIDRLLREYFKPKREEARERMKSAQDVSPSPTTSTPTSSPKPGKKKSSAKGKKTVVVEKPIPPKEPMEPTIWGSPAIRAISLAVAKSSAALSDTPLYLYIASLKDEQPPAEFTMPSPMISLLSYGKASSGKLNLMKEVIVIPGPGRSLQEGVDMARLLQNQILKKVCSPARPVPVSPLGCLVLGCDRIDQPLELMGEACEHLGLELGTDLHLALNCAAHDLMDYNKGRYEVLSGTYKTPDEMVDIYADLIRRFPSVIALLDPLRREDTAQWQSLANTLTGKCYLISDVSCKPISWLLEENLNVPLSSGAVIRHSHEASVCDLLDVSRHIQGRNGLLVLGCCDEEPCDDSLADLAVGLGAQFVKLGGLLRGERTTKYNRLLAIEEALRLGGALGRRPELVFPSLSLSETT</sequence>
<dbReference type="GO" id="GO:0000015">
    <property type="term" value="C:phosphopyruvate hydratase complex"/>
    <property type="evidence" value="ECO:0007669"/>
    <property type="project" value="InterPro"/>
</dbReference>
<dbReference type="SUPFAM" id="SSF51604">
    <property type="entry name" value="Enolase C-terminal domain-like"/>
    <property type="match status" value="1"/>
</dbReference>
<keyword evidence="5" id="KW-0456">Lyase</keyword>
<evidence type="ECO:0000259" key="8">
    <source>
        <dbReference type="SMART" id="SM01192"/>
    </source>
</evidence>
<dbReference type="InterPro" id="IPR020810">
    <property type="entry name" value="Enolase_C"/>
</dbReference>
<name>A0A8C5Q3J0_9ANUR</name>
<feature type="region of interest" description="Disordered" evidence="7">
    <location>
        <begin position="149"/>
        <end position="204"/>
    </location>
</feature>
<accession>A0A8C5Q3J0</accession>
<proteinExistence type="inferred from homology"/>
<feature type="compositionally biased region" description="Low complexity" evidence="7">
    <location>
        <begin position="163"/>
        <end position="176"/>
    </location>
</feature>
<dbReference type="InterPro" id="IPR029017">
    <property type="entry name" value="Enolase-like_N"/>
</dbReference>
<comment type="pathway">
    <text evidence="1">Carbohydrate degradation; glycolysis; pyruvate from D-glyceraldehyde 3-phosphate: step 4/5.</text>
</comment>
<dbReference type="SUPFAM" id="SSF54826">
    <property type="entry name" value="Enolase N-terminal domain-like"/>
    <property type="match status" value="1"/>
</dbReference>
<reference evidence="10" key="2">
    <citation type="submission" date="2025-09" db="UniProtKB">
        <authorList>
            <consortium name="Ensembl"/>
        </authorList>
    </citation>
    <scope>IDENTIFICATION</scope>
</reference>
<keyword evidence="11" id="KW-1185">Reference proteome</keyword>
<evidence type="ECO:0000313" key="11">
    <source>
        <dbReference type="Proteomes" id="UP000694569"/>
    </source>
</evidence>
<dbReference type="Gene3D" id="3.30.390.10">
    <property type="entry name" value="Enolase-like, N-terminal domain"/>
    <property type="match status" value="1"/>
</dbReference>